<evidence type="ECO:0000313" key="2">
    <source>
        <dbReference type="Proteomes" id="UP000324800"/>
    </source>
</evidence>
<accession>A0A5J4TE87</accession>
<organism evidence="1 2">
    <name type="scientific">Streblomastix strix</name>
    <dbReference type="NCBI Taxonomy" id="222440"/>
    <lineage>
        <taxon>Eukaryota</taxon>
        <taxon>Metamonada</taxon>
        <taxon>Preaxostyla</taxon>
        <taxon>Oxymonadida</taxon>
        <taxon>Streblomastigidae</taxon>
        <taxon>Streblomastix</taxon>
    </lineage>
</organism>
<gene>
    <name evidence="1" type="ORF">EZS28_047720</name>
</gene>
<evidence type="ECO:0000313" key="1">
    <source>
        <dbReference type="EMBL" id="KAA6356754.1"/>
    </source>
</evidence>
<comment type="caution">
    <text evidence="1">The sequence shown here is derived from an EMBL/GenBank/DDBJ whole genome shotgun (WGS) entry which is preliminary data.</text>
</comment>
<reference evidence="1 2" key="1">
    <citation type="submission" date="2019-03" db="EMBL/GenBank/DDBJ databases">
        <title>Single cell metagenomics reveals metabolic interactions within the superorganism composed of flagellate Streblomastix strix and complex community of Bacteroidetes bacteria on its surface.</title>
        <authorList>
            <person name="Treitli S.C."/>
            <person name="Kolisko M."/>
            <person name="Husnik F."/>
            <person name="Keeling P."/>
            <person name="Hampl V."/>
        </authorList>
    </citation>
    <scope>NUCLEOTIDE SEQUENCE [LARGE SCALE GENOMIC DNA]</scope>
    <source>
        <strain evidence="1">ST1C</strain>
    </source>
</reference>
<protein>
    <submittedName>
        <fullName evidence="1">Uncharacterized protein</fullName>
    </submittedName>
</protein>
<proteinExistence type="predicted"/>
<sequence length="113" mass="13335">MLQKKLEDVQQYTTTSPLLSDCHHVPLSPKFVQKLVDYIAEEDKIKANHEVEHMKLYSSRYTAFILISISSFEIKRLKRRFLSSARGVKGTRSLEWGKHLENKIDQRKRFNKT</sequence>
<dbReference type="EMBL" id="SNRW01032463">
    <property type="protein sequence ID" value="KAA6356754.1"/>
    <property type="molecule type" value="Genomic_DNA"/>
</dbReference>
<dbReference type="AlphaFoldDB" id="A0A5J4TE87"/>
<dbReference type="Proteomes" id="UP000324800">
    <property type="component" value="Unassembled WGS sequence"/>
</dbReference>
<name>A0A5J4TE87_9EUKA</name>